<protein>
    <submittedName>
        <fullName evidence="1">Uncharacterized protein</fullName>
    </submittedName>
</protein>
<reference evidence="2" key="1">
    <citation type="submission" date="2016-10" db="EMBL/GenBank/DDBJ databases">
        <authorList>
            <person name="Varghese N."/>
            <person name="Submissions S."/>
        </authorList>
    </citation>
    <scope>NUCLEOTIDE SEQUENCE [LARGE SCALE GENOMIC DNA]</scope>
    <source>
        <strain evidence="2">AAP</strain>
    </source>
</reference>
<proteinExistence type="predicted"/>
<dbReference type="OrthoDB" id="6161673at2"/>
<dbReference type="STRING" id="48727.SAMN05192555_104111"/>
<dbReference type="RefSeq" id="WP_089657695.1">
    <property type="nucleotide sequence ID" value="NZ_FNGH01000004.1"/>
</dbReference>
<gene>
    <name evidence="1" type="ORF">SAMN05192555_104111</name>
</gene>
<dbReference type="EMBL" id="FNGH01000004">
    <property type="protein sequence ID" value="SDL39647.1"/>
    <property type="molecule type" value="Genomic_DNA"/>
</dbReference>
<organism evidence="1 2">
    <name type="scientific">Franzmannia pantelleriensis</name>
    <dbReference type="NCBI Taxonomy" id="48727"/>
    <lineage>
        <taxon>Bacteria</taxon>
        <taxon>Pseudomonadati</taxon>
        <taxon>Pseudomonadota</taxon>
        <taxon>Gammaproteobacteria</taxon>
        <taxon>Oceanospirillales</taxon>
        <taxon>Halomonadaceae</taxon>
        <taxon>Franzmannia</taxon>
    </lineage>
</organism>
<name>A0A1G9JQ34_9GAMM</name>
<dbReference type="Proteomes" id="UP000199107">
    <property type="component" value="Unassembled WGS sequence"/>
</dbReference>
<dbReference type="AlphaFoldDB" id="A0A1G9JQ34"/>
<evidence type="ECO:0000313" key="2">
    <source>
        <dbReference type="Proteomes" id="UP000199107"/>
    </source>
</evidence>
<evidence type="ECO:0000313" key="1">
    <source>
        <dbReference type="EMBL" id="SDL39647.1"/>
    </source>
</evidence>
<sequence>MLRALSLLRSLHGAHHSLEDARASVQRACDYRWLRGAMAGCHVTESPRPLADATPCLVLTQLFPATAGRLRGGNWPTDAGARERCRVEGAHACRAAGAPAYRTLESLSQGLVHGAMTVLIDAARLDYLIEQQALWLSWRRPERLDGALAGLAGQRLGQASQGVFVLELRVPGRDAQGAPNADWLDRQLDRYRKLLRG</sequence>
<keyword evidence="2" id="KW-1185">Reference proteome</keyword>
<accession>A0A1G9JQ34</accession>